<evidence type="ECO:0000313" key="2">
    <source>
        <dbReference type="Proteomes" id="UP000823674"/>
    </source>
</evidence>
<comment type="caution">
    <text evidence="1">The sequence shown here is derived from an EMBL/GenBank/DDBJ whole genome shotgun (WGS) entry which is preliminary data.</text>
</comment>
<proteinExistence type="predicted"/>
<sequence>CILEVTEKVRIGWSLTTKEGILKLQALNKCYYVTFGSRINCNKRKGSKYHDATPIIPDILALAGLNRFSFHHVPRNLVQYVDHLAKKA</sequence>
<reference evidence="1 2" key="1">
    <citation type="submission" date="2021-03" db="EMBL/GenBank/DDBJ databases">
        <authorList>
            <person name="King G.J."/>
            <person name="Bancroft I."/>
            <person name="Baten A."/>
            <person name="Bloomfield J."/>
            <person name="Borpatragohain P."/>
            <person name="He Z."/>
            <person name="Irish N."/>
            <person name="Irwin J."/>
            <person name="Liu K."/>
            <person name="Mauleon R.P."/>
            <person name="Moore J."/>
            <person name="Morris R."/>
            <person name="Ostergaard L."/>
            <person name="Wang B."/>
            <person name="Wells R."/>
        </authorList>
    </citation>
    <scope>NUCLEOTIDE SEQUENCE [LARGE SCALE GENOMIC DNA]</scope>
    <source>
        <strain evidence="1">R-o-18</strain>
        <tissue evidence="1">Leaf</tissue>
    </source>
</reference>
<evidence type="ECO:0000313" key="1">
    <source>
        <dbReference type="EMBL" id="KAG5381172.1"/>
    </source>
</evidence>
<name>A0ABQ7L3M1_BRACM</name>
<dbReference type="EMBL" id="JADBGQ010000009">
    <property type="protein sequence ID" value="KAG5381172.1"/>
    <property type="molecule type" value="Genomic_DNA"/>
</dbReference>
<feature type="non-terminal residue" evidence="1">
    <location>
        <position position="88"/>
    </location>
</feature>
<dbReference type="Proteomes" id="UP000823674">
    <property type="component" value="Chromosome A07"/>
</dbReference>
<feature type="non-terminal residue" evidence="1">
    <location>
        <position position="1"/>
    </location>
</feature>
<organism evidence="1 2">
    <name type="scientific">Brassica rapa subsp. trilocularis</name>
    <dbReference type="NCBI Taxonomy" id="1813537"/>
    <lineage>
        <taxon>Eukaryota</taxon>
        <taxon>Viridiplantae</taxon>
        <taxon>Streptophyta</taxon>
        <taxon>Embryophyta</taxon>
        <taxon>Tracheophyta</taxon>
        <taxon>Spermatophyta</taxon>
        <taxon>Magnoliopsida</taxon>
        <taxon>eudicotyledons</taxon>
        <taxon>Gunneridae</taxon>
        <taxon>Pentapetalae</taxon>
        <taxon>rosids</taxon>
        <taxon>malvids</taxon>
        <taxon>Brassicales</taxon>
        <taxon>Brassicaceae</taxon>
        <taxon>Brassiceae</taxon>
        <taxon>Brassica</taxon>
    </lineage>
</organism>
<gene>
    <name evidence="1" type="primary">A07p049940.1_BraROA</name>
    <name evidence="1" type="ORF">IGI04_029014</name>
</gene>
<keyword evidence="2" id="KW-1185">Reference proteome</keyword>
<accession>A0ABQ7L3M1</accession>
<protein>
    <submittedName>
        <fullName evidence="1">Uncharacterized protein</fullName>
    </submittedName>
</protein>